<dbReference type="RefSeq" id="WP_016453758.1">
    <property type="nucleotide sequence ID" value="NZ_CP019171.1"/>
</dbReference>
<dbReference type="Proteomes" id="UP000594778">
    <property type="component" value="Chromosome"/>
</dbReference>
<evidence type="ECO:0000313" key="2">
    <source>
        <dbReference type="EMBL" id="QPS11115.1"/>
    </source>
</evidence>
<dbReference type="EMBL" id="CP065668">
    <property type="protein sequence ID" value="QPS11115.1"/>
    <property type="molecule type" value="Genomic_DNA"/>
</dbReference>
<feature type="domain" description="TniQ" evidence="1">
    <location>
        <begin position="7"/>
        <end position="133"/>
    </location>
</feature>
<organism evidence="2 3">
    <name type="scientific">Delftia acidovorans</name>
    <name type="common">Pseudomonas acidovorans</name>
    <name type="synonym">Comamonas acidovorans</name>
    <dbReference type="NCBI Taxonomy" id="80866"/>
    <lineage>
        <taxon>Bacteria</taxon>
        <taxon>Pseudomonadati</taxon>
        <taxon>Pseudomonadota</taxon>
        <taxon>Betaproteobacteria</taxon>
        <taxon>Burkholderiales</taxon>
        <taxon>Comamonadaceae</taxon>
        <taxon>Delftia</taxon>
    </lineage>
</organism>
<dbReference type="AlphaFoldDB" id="A0A7T2S8X8"/>
<name>A0A7T2S8X8_DELAC</name>
<protein>
    <submittedName>
        <fullName evidence="2">TniQ family protein</fullName>
    </submittedName>
</protein>
<sequence>MKLVGVPDTCCGESPASWLTRAALSQAVNLPSLKSHLGVPTRCDPDITVFGGAICKISRVSGLPASSFALAEHIFAGLRSLDPLGHNFLLWTECRKARYRYCPLCLEEPGCKFFPLHWRFKAWRWCPVHDCLLEDVCAHCSAPVTLPDTMINAGPDKQGVATLQYCLQCANPLSSGLGKIFHPVADDLLTSAERVFLMNGRAVLAALLHRSVYSDQSDKRRPLAYLETMRKFGVLPHEYFEIPSSLLERRFSQRF</sequence>
<dbReference type="InterPro" id="IPR009492">
    <property type="entry name" value="TniQ"/>
</dbReference>
<evidence type="ECO:0000313" key="3">
    <source>
        <dbReference type="Proteomes" id="UP000594778"/>
    </source>
</evidence>
<accession>A0A7T2S8X8</accession>
<dbReference type="GeneID" id="96768583"/>
<reference evidence="2 3" key="1">
    <citation type="submission" date="2020-12" db="EMBL/GenBank/DDBJ databases">
        <title>FDA dAtabase for Regulatory Grade micrObial Sequences (FDA-ARGOS): Supporting development and validation of Infectious Disease Dx tests.</title>
        <authorList>
            <person name="Sproer C."/>
            <person name="Gronow S."/>
            <person name="Severitt S."/>
            <person name="Schroder I."/>
            <person name="Tallon L."/>
            <person name="Sadzewicz L."/>
            <person name="Zhao X."/>
            <person name="Boylan J."/>
            <person name="Ott S."/>
            <person name="Bowen H."/>
            <person name="Vavikolanu K."/>
            <person name="Mehta A."/>
            <person name="Aluvathingal J."/>
            <person name="Nadendla S."/>
            <person name="Lowell S."/>
            <person name="Myers T."/>
            <person name="Yan Y."/>
            <person name="Sichtig H."/>
        </authorList>
    </citation>
    <scope>NUCLEOTIDE SEQUENCE [LARGE SCALE GENOMIC DNA]</scope>
    <source>
        <strain evidence="2 3">FDAARGOS_909</strain>
    </source>
</reference>
<proteinExistence type="predicted"/>
<gene>
    <name evidence="2" type="ORF">I6G66_14430</name>
</gene>
<evidence type="ECO:0000259" key="1">
    <source>
        <dbReference type="Pfam" id="PF06527"/>
    </source>
</evidence>
<dbReference type="Pfam" id="PF06527">
    <property type="entry name" value="TniQ"/>
    <property type="match status" value="1"/>
</dbReference>